<dbReference type="Pfam" id="PF04832">
    <property type="entry name" value="SOUL"/>
    <property type="match status" value="2"/>
</dbReference>
<dbReference type="InterPro" id="IPR011256">
    <property type="entry name" value="Reg_factor_effector_dom_sf"/>
</dbReference>
<dbReference type="Gene3D" id="3.20.80.10">
    <property type="entry name" value="Regulatory factor, effector binding domain"/>
    <property type="match status" value="1"/>
</dbReference>
<evidence type="ECO:0000313" key="2">
    <source>
        <dbReference type="Proteomes" id="UP000252187"/>
    </source>
</evidence>
<evidence type="ECO:0000313" key="1">
    <source>
        <dbReference type="EMBL" id="RBA37915.1"/>
    </source>
</evidence>
<protein>
    <submittedName>
        <fullName evidence="1">Heme-binding protein</fullName>
    </submittedName>
</protein>
<dbReference type="Proteomes" id="UP000252187">
    <property type="component" value="Unassembled WGS sequence"/>
</dbReference>
<dbReference type="InterPro" id="IPR006917">
    <property type="entry name" value="SOUL_heme-bd"/>
</dbReference>
<sequence length="190" mass="20694">MTEQQPYEVLEHHPKFELRRYPSHAAAEVSVRGSFSSAGNQAFRALFRYITGHTKSAGSIAMTAPVVQEASGSEKVAMTAPVVQTEADGGEHVVAFVLPASLTAATAPVPTDPRVRVKQVPDRVAAAVRYSGRWSESAYRRHLADLEAAIARAGLVATGPPRYARFDPPFTPWFLRRNEVVQDVVWPEGG</sequence>
<comment type="caution">
    <text evidence="1">The sequence shown here is derived from an EMBL/GenBank/DDBJ whole genome shotgun (WGS) entry which is preliminary data.</text>
</comment>
<gene>
    <name evidence="1" type="ORF">DQ226_06140</name>
</gene>
<dbReference type="PANTHER" id="PTHR11220:SF58">
    <property type="entry name" value="SOUL HEME-BINDING FAMILY PROTEIN"/>
    <property type="match status" value="1"/>
</dbReference>
<dbReference type="PANTHER" id="PTHR11220">
    <property type="entry name" value="HEME-BINDING PROTEIN-RELATED"/>
    <property type="match status" value="1"/>
</dbReference>
<dbReference type="SUPFAM" id="SSF55136">
    <property type="entry name" value="Probable bacterial effector-binding domain"/>
    <property type="match status" value="1"/>
</dbReference>
<accession>A0A365PBM9</accession>
<organism evidence="1 2">
    <name type="scientific">Dietzia maris</name>
    <dbReference type="NCBI Taxonomy" id="37915"/>
    <lineage>
        <taxon>Bacteria</taxon>
        <taxon>Bacillati</taxon>
        <taxon>Actinomycetota</taxon>
        <taxon>Actinomycetes</taxon>
        <taxon>Mycobacteriales</taxon>
        <taxon>Dietziaceae</taxon>
        <taxon>Dietzia</taxon>
    </lineage>
</organism>
<dbReference type="EMBL" id="QNTT01000011">
    <property type="protein sequence ID" value="RBA37915.1"/>
    <property type="molecule type" value="Genomic_DNA"/>
</dbReference>
<name>A0A365PBM9_9ACTN</name>
<dbReference type="AlphaFoldDB" id="A0A365PBM9"/>
<proteinExistence type="predicted"/>
<reference evidence="1 2" key="1">
    <citation type="submission" date="2018-06" db="EMBL/GenBank/DDBJ databases">
        <title>Whole genome sequencing of four bacterial strains from South Shetland trench revealing bio-synthetic gene clusters.</title>
        <authorList>
            <person name="Abdel-Mageed W.M."/>
            <person name="Lehri B."/>
            <person name="Jarmusch S.A."/>
            <person name="Miranda K."/>
            <person name="Goodfellow M."/>
            <person name="Jaspars M."/>
            <person name="Karlyshev A.V."/>
        </authorList>
    </citation>
    <scope>NUCLEOTIDE SEQUENCE [LARGE SCALE GENOMIC DNA]</scope>
    <source>
        <strain evidence="1 2">SST1</strain>
    </source>
</reference>